<dbReference type="InParanoid" id="E4XT27"/>
<dbReference type="GO" id="GO:0006508">
    <property type="term" value="P:proteolysis"/>
    <property type="evidence" value="ECO:0007669"/>
    <property type="project" value="InterPro"/>
</dbReference>
<name>E4XT27_OIKDI</name>
<dbReference type="Gene3D" id="2.40.10.10">
    <property type="entry name" value="Trypsin-like serine proteases"/>
    <property type="match status" value="2"/>
</dbReference>
<protein>
    <recommendedName>
        <fullName evidence="2">Peptidase S1 domain-containing protein</fullName>
    </recommendedName>
</protein>
<dbReference type="SUPFAM" id="SSF50494">
    <property type="entry name" value="Trypsin-like serine proteases"/>
    <property type="match status" value="1"/>
</dbReference>
<evidence type="ECO:0000259" key="2">
    <source>
        <dbReference type="PROSITE" id="PS50240"/>
    </source>
</evidence>
<dbReference type="OrthoDB" id="10357822at2759"/>
<dbReference type="InterPro" id="IPR001254">
    <property type="entry name" value="Trypsin_dom"/>
</dbReference>
<keyword evidence="4" id="KW-1185">Reference proteome</keyword>
<evidence type="ECO:0000313" key="3">
    <source>
        <dbReference type="EMBL" id="CBY12889.1"/>
    </source>
</evidence>
<accession>E4XT27</accession>
<dbReference type="Proteomes" id="UP000001307">
    <property type="component" value="Unassembled WGS sequence"/>
</dbReference>
<sequence>MRGKLLGVLLSISGLVSAEDPARSFFDWDDKTVDGFFCENSRYAFYNGLDKNGDTNLLKPIPLPTISKEEANSVLQTGKKFSILNFGGFFETSLERVAIEEYCQDGKLKEHEYKTCRETKQKFVGSFCKDSDSEFYANEYGSLKQFEEKLNKMRQEKYDRCTKHVKERMTQVMGKISKKSTSGDEKKWQSELKPDRLFRGWWHELSKAFLRVCMTDITDCARRCNYENGVCQLAKDPTADKKWVYECQCQPDYEPVVSSNTDPMILSELCSRTKVDAPKGSCSPLRHAKRFDMERSETPTMTEKGDTLAVDYEFLCQYLSPNKVPWNCDHSIDRINRERRAIGSNFSFERNEYISQTDFGFFPWVVELNYYPSKNFKNSSAKIVQKDKDRDKAKGTETHMCSGTLISGREQDFIITAGHCFCTDREIGQWLVRIGIIDNTKHLNLFTGNLDKLTEEDLGSEKYIDVTIEKWRIGARNKYLEDGCPPGYTPSGYDDVAILYLNGKMSEEIRKSLQHNVRHSCISGFENFNELKDVDPKNLNEFYGSRCFLAGWGNANSENEVTTLGIPQKSNFINVRVVPTVDHLDADNPLFICAKGFEGSSSCGGDSGGGLFCFSEDGQSVHLLGPLHGTTAGDCTDTNAFMYFANLAHKRYSNVIDKIQKKQTAKDEL</sequence>
<dbReference type="GO" id="GO:0004252">
    <property type="term" value="F:serine-type endopeptidase activity"/>
    <property type="evidence" value="ECO:0007669"/>
    <property type="project" value="InterPro"/>
</dbReference>
<evidence type="ECO:0000256" key="1">
    <source>
        <dbReference type="SAM" id="SignalP"/>
    </source>
</evidence>
<reference evidence="3" key="1">
    <citation type="journal article" date="2010" name="Science">
        <title>Plasticity of animal genome architecture unmasked by rapid evolution of a pelagic tunicate.</title>
        <authorList>
            <person name="Denoeud F."/>
            <person name="Henriet S."/>
            <person name="Mungpakdee S."/>
            <person name="Aury J.M."/>
            <person name="Da Silva C."/>
            <person name="Brinkmann H."/>
            <person name="Mikhaleva J."/>
            <person name="Olsen L.C."/>
            <person name="Jubin C."/>
            <person name="Canestro C."/>
            <person name="Bouquet J.M."/>
            <person name="Danks G."/>
            <person name="Poulain J."/>
            <person name="Campsteijn C."/>
            <person name="Adamski M."/>
            <person name="Cross I."/>
            <person name="Yadetie F."/>
            <person name="Muffato M."/>
            <person name="Louis A."/>
            <person name="Butcher S."/>
            <person name="Tsagkogeorga G."/>
            <person name="Konrad A."/>
            <person name="Singh S."/>
            <person name="Jensen M.F."/>
            <person name="Cong E.H."/>
            <person name="Eikeseth-Otteraa H."/>
            <person name="Noel B."/>
            <person name="Anthouard V."/>
            <person name="Porcel B.M."/>
            <person name="Kachouri-Lafond R."/>
            <person name="Nishino A."/>
            <person name="Ugolini M."/>
            <person name="Chourrout P."/>
            <person name="Nishida H."/>
            <person name="Aasland R."/>
            <person name="Huzurbazar S."/>
            <person name="Westhof E."/>
            <person name="Delsuc F."/>
            <person name="Lehrach H."/>
            <person name="Reinhardt R."/>
            <person name="Weissenbach J."/>
            <person name="Roy S.W."/>
            <person name="Artiguenave F."/>
            <person name="Postlethwait J.H."/>
            <person name="Manak J.R."/>
            <person name="Thompson E.M."/>
            <person name="Jaillon O."/>
            <person name="Du Pasquier L."/>
            <person name="Boudinot P."/>
            <person name="Liberles D.A."/>
            <person name="Volff J.N."/>
            <person name="Philippe H."/>
            <person name="Lenhard B."/>
            <person name="Roest Crollius H."/>
            <person name="Wincker P."/>
            <person name="Chourrout D."/>
        </authorList>
    </citation>
    <scope>NUCLEOTIDE SEQUENCE [LARGE SCALE GENOMIC DNA]</scope>
</reference>
<dbReference type="PROSITE" id="PS00134">
    <property type="entry name" value="TRYPSIN_HIS"/>
    <property type="match status" value="1"/>
</dbReference>
<feature type="chain" id="PRO_5003191730" description="Peptidase S1 domain-containing protein" evidence="1">
    <location>
        <begin position="19"/>
        <end position="669"/>
    </location>
</feature>
<gene>
    <name evidence="3" type="ORF">GSOID_T00002954001</name>
</gene>
<keyword evidence="1" id="KW-0732">Signal</keyword>
<dbReference type="InterPro" id="IPR018114">
    <property type="entry name" value="TRYPSIN_HIS"/>
</dbReference>
<proteinExistence type="predicted"/>
<dbReference type="SMART" id="SM00020">
    <property type="entry name" value="Tryp_SPc"/>
    <property type="match status" value="1"/>
</dbReference>
<organism evidence="3">
    <name type="scientific">Oikopleura dioica</name>
    <name type="common">Tunicate</name>
    <dbReference type="NCBI Taxonomy" id="34765"/>
    <lineage>
        <taxon>Eukaryota</taxon>
        <taxon>Metazoa</taxon>
        <taxon>Chordata</taxon>
        <taxon>Tunicata</taxon>
        <taxon>Appendicularia</taxon>
        <taxon>Copelata</taxon>
        <taxon>Oikopleuridae</taxon>
        <taxon>Oikopleura</taxon>
    </lineage>
</organism>
<dbReference type="PROSITE" id="PS50240">
    <property type="entry name" value="TRYPSIN_DOM"/>
    <property type="match status" value="1"/>
</dbReference>
<dbReference type="EMBL" id="FN653145">
    <property type="protein sequence ID" value="CBY12889.1"/>
    <property type="molecule type" value="Genomic_DNA"/>
</dbReference>
<dbReference type="Pfam" id="PF00089">
    <property type="entry name" value="Trypsin"/>
    <property type="match status" value="1"/>
</dbReference>
<dbReference type="InterPro" id="IPR043504">
    <property type="entry name" value="Peptidase_S1_PA_chymotrypsin"/>
</dbReference>
<dbReference type="PANTHER" id="PTHR24258">
    <property type="entry name" value="SERINE PROTEASE-RELATED"/>
    <property type="match status" value="1"/>
</dbReference>
<feature type="signal peptide" evidence="1">
    <location>
        <begin position="1"/>
        <end position="18"/>
    </location>
</feature>
<dbReference type="AlphaFoldDB" id="E4XT27"/>
<dbReference type="InterPro" id="IPR009003">
    <property type="entry name" value="Peptidase_S1_PA"/>
</dbReference>
<evidence type="ECO:0000313" key="4">
    <source>
        <dbReference type="Proteomes" id="UP000001307"/>
    </source>
</evidence>
<feature type="domain" description="Peptidase S1" evidence="2">
    <location>
        <begin position="341"/>
        <end position="661"/>
    </location>
</feature>